<name>A0A269XYA9_9PROT</name>
<evidence type="ECO:0000256" key="1">
    <source>
        <dbReference type="ARBA" id="ARBA00001974"/>
    </source>
</evidence>
<dbReference type="InterPro" id="IPR036188">
    <property type="entry name" value="FAD/NAD-bd_sf"/>
</dbReference>
<dbReference type="Pfam" id="PF22780">
    <property type="entry name" value="HI0933_like_1st"/>
    <property type="match status" value="1"/>
</dbReference>
<dbReference type="Gene3D" id="1.10.8.260">
    <property type="entry name" value="HI0933 insert domain-like"/>
    <property type="match status" value="1"/>
</dbReference>
<dbReference type="SUPFAM" id="SSF160996">
    <property type="entry name" value="HI0933 insert domain-like"/>
    <property type="match status" value="1"/>
</dbReference>
<keyword evidence="7" id="KW-1185">Reference proteome</keyword>
<dbReference type="AlphaFoldDB" id="A0A269XYA9"/>
<comment type="cofactor">
    <cofactor evidence="1">
        <name>FAD</name>
        <dbReference type="ChEBI" id="CHEBI:57692"/>
    </cofactor>
</comment>
<dbReference type="PANTHER" id="PTHR42887">
    <property type="entry name" value="OS12G0638800 PROTEIN"/>
    <property type="match status" value="1"/>
</dbReference>
<protein>
    <submittedName>
        <fullName evidence="6">NAD(FAD)-utilizing dehydrogenase</fullName>
    </submittedName>
</protein>
<feature type="domain" description="RsdA/BaiN/AoA(So)-like Rossmann fold-like" evidence="4">
    <location>
        <begin position="6"/>
        <end position="401"/>
    </location>
</feature>
<evidence type="ECO:0000256" key="3">
    <source>
        <dbReference type="ARBA" id="ARBA00022827"/>
    </source>
</evidence>
<dbReference type="NCBIfam" id="TIGR03862">
    <property type="entry name" value="flavo_PP4765"/>
    <property type="match status" value="1"/>
</dbReference>
<evidence type="ECO:0000259" key="4">
    <source>
        <dbReference type="Pfam" id="PF03486"/>
    </source>
</evidence>
<dbReference type="InterPro" id="IPR055178">
    <property type="entry name" value="RsdA/BaiN/AoA(So)-like_dom"/>
</dbReference>
<gene>
    <name evidence="6" type="ORF">B8X00_06685</name>
</gene>
<dbReference type="InterPro" id="IPR004792">
    <property type="entry name" value="BaiN-like"/>
</dbReference>
<keyword evidence="3" id="KW-0274">FAD</keyword>
<proteinExistence type="predicted"/>
<keyword evidence="2" id="KW-0285">Flavoprotein</keyword>
<dbReference type="Pfam" id="PF03486">
    <property type="entry name" value="HI0933_like"/>
    <property type="match status" value="1"/>
</dbReference>
<evidence type="ECO:0000256" key="2">
    <source>
        <dbReference type="ARBA" id="ARBA00022630"/>
    </source>
</evidence>
<dbReference type="EMBL" id="NCXK01000006">
    <property type="protein sequence ID" value="PAK78274.1"/>
    <property type="molecule type" value="Genomic_DNA"/>
</dbReference>
<comment type="caution">
    <text evidence="6">The sequence shown here is derived from an EMBL/GenBank/DDBJ whole genome shotgun (WGS) entry which is preliminary data.</text>
</comment>
<evidence type="ECO:0000313" key="7">
    <source>
        <dbReference type="Proteomes" id="UP000216151"/>
    </source>
</evidence>
<dbReference type="PRINTS" id="PR00411">
    <property type="entry name" value="PNDRDTASEI"/>
</dbReference>
<reference evidence="6 7" key="1">
    <citation type="submission" date="2017-04" db="EMBL/GenBank/DDBJ databases">
        <title>Kefir bacterial isolates.</title>
        <authorList>
            <person name="Kim Y."/>
            <person name="Blasche S."/>
            <person name="Patil K.R."/>
        </authorList>
    </citation>
    <scope>NUCLEOTIDE SEQUENCE [LARGE SCALE GENOMIC DNA]</scope>
    <source>
        <strain evidence="6 7">KR</strain>
    </source>
</reference>
<evidence type="ECO:0000259" key="5">
    <source>
        <dbReference type="Pfam" id="PF22780"/>
    </source>
</evidence>
<dbReference type="Gene3D" id="3.50.50.60">
    <property type="entry name" value="FAD/NAD(P)-binding domain"/>
    <property type="match status" value="1"/>
</dbReference>
<dbReference type="PANTHER" id="PTHR42887:SF1">
    <property type="entry name" value="BLR3961 PROTEIN"/>
    <property type="match status" value="1"/>
</dbReference>
<dbReference type="InterPro" id="IPR023166">
    <property type="entry name" value="BaiN-like_dom_sf"/>
</dbReference>
<accession>A0A269XYA9</accession>
<dbReference type="Gene3D" id="2.40.30.10">
    <property type="entry name" value="Translation factors"/>
    <property type="match status" value="1"/>
</dbReference>
<dbReference type="InterPro" id="IPR022460">
    <property type="entry name" value="Flavoprotein_PP4765"/>
</dbReference>
<sequence length="419" mass="44684">MTNKQRIVVVGGGPAGLAAAEYLADCGFGVQVMERMPSLGRKFLMAGRGGLNIAHSEAHGTVLERYGPASSWLRPALDAWTMQNIRDWMAGLGQESFIGSSGRVFPVGMKASPLLRAWLARLNAAGVTFQTRADWQGWGAHEQLLFNLQQAGEGAPHKAELAADAVVLALGGASWPRLGSSGGWVPLLQQRGVDVAPLEPANCGFCTPWSAFFAERFAGTPLKPVALTFAGRRVRGEIVLTRTGMEGGALYALSRTVRQAITAQGQATVLCDLRPDLSEQDLLDRLRATRMRESLSNRLRKAIKLAPAAVALLREAQDVLPADPRALAALIKAVPVTFYAPEPLVRAISTAGGITQAACDESFMLRALPGVFVAGEMLDWEAPTGGYLLHACLATGRAAAKGAEAWLRKGGARRYPLQP</sequence>
<evidence type="ECO:0000313" key="6">
    <source>
        <dbReference type="EMBL" id="PAK78274.1"/>
    </source>
</evidence>
<dbReference type="PRINTS" id="PR00368">
    <property type="entry name" value="FADPNR"/>
</dbReference>
<dbReference type="Proteomes" id="UP000216151">
    <property type="component" value="Unassembled WGS sequence"/>
</dbReference>
<organism evidence="6 7">
    <name type="scientific">Acetobacter fabarum</name>
    <dbReference type="NCBI Taxonomy" id="483199"/>
    <lineage>
        <taxon>Bacteria</taxon>
        <taxon>Pseudomonadati</taxon>
        <taxon>Pseudomonadota</taxon>
        <taxon>Alphaproteobacteria</taxon>
        <taxon>Acetobacterales</taxon>
        <taxon>Acetobacteraceae</taxon>
        <taxon>Acetobacter</taxon>
    </lineage>
</organism>
<dbReference type="NCBIfam" id="TIGR00275">
    <property type="entry name" value="aminoacetone oxidase family FAD-binding enzyme"/>
    <property type="match status" value="1"/>
</dbReference>
<feature type="domain" description="RsdA/BaiN/AoA(So)-like insert" evidence="5">
    <location>
        <begin position="199"/>
        <end position="348"/>
    </location>
</feature>
<dbReference type="SUPFAM" id="SSF51905">
    <property type="entry name" value="FAD/NAD(P)-binding domain"/>
    <property type="match status" value="1"/>
</dbReference>
<dbReference type="InterPro" id="IPR057661">
    <property type="entry name" value="RsdA/BaiN/AoA(So)_Rossmann"/>
</dbReference>
<dbReference type="OrthoDB" id="5288829at2"/>